<reference evidence="1 2" key="1">
    <citation type="submission" date="2018-09" db="EMBL/GenBank/DDBJ databases">
        <title>A high-quality reference genome of wild soybean provides a powerful tool to mine soybean genomes.</title>
        <authorList>
            <person name="Xie M."/>
            <person name="Chung C.Y.L."/>
            <person name="Li M.-W."/>
            <person name="Wong F.-L."/>
            <person name="Chan T.-F."/>
            <person name="Lam H.-M."/>
        </authorList>
    </citation>
    <scope>NUCLEOTIDE SEQUENCE [LARGE SCALE GENOMIC DNA]</scope>
    <source>
        <strain evidence="2">cv. W05</strain>
        <tissue evidence="1">Hypocotyl of etiolated seedlings</tissue>
    </source>
</reference>
<sequence>MNSMSCYNNHLSAPKIFFIHFTCVVLFRAKDSKIVLEQNQAVSNQSIFSNLSPQKIKKKIIEATNLNMCFKTKCQEEPSTISNKITKKINKSMQYAWKKIRHQKDDRCLWKKTILMGEKCQPLQFPGAIFYDSEGNQLSMPPKSPRFTFSHSPTLSLKKGEIQM</sequence>
<name>A0A445G0H0_GLYSO</name>
<dbReference type="AlphaFoldDB" id="A0A445G0H0"/>
<evidence type="ECO:0000313" key="2">
    <source>
        <dbReference type="Proteomes" id="UP000289340"/>
    </source>
</evidence>
<protein>
    <submittedName>
        <fullName evidence="1">Uncharacterized protein</fullName>
    </submittedName>
</protein>
<dbReference type="EMBL" id="QZWG01000017">
    <property type="protein sequence ID" value="RZB54743.1"/>
    <property type="molecule type" value="Genomic_DNA"/>
</dbReference>
<keyword evidence="2" id="KW-1185">Reference proteome</keyword>
<dbReference type="PANTHER" id="PTHR33237:SF47">
    <property type="entry name" value="TRANSMEMBRANE PROTEIN"/>
    <property type="match status" value="1"/>
</dbReference>
<comment type="caution">
    <text evidence="1">The sequence shown here is derived from an EMBL/GenBank/DDBJ whole genome shotgun (WGS) entry which is preliminary data.</text>
</comment>
<dbReference type="PANTHER" id="PTHR33237">
    <property type="entry name" value="F2P16.13 PROTEIN-RELATED"/>
    <property type="match status" value="1"/>
</dbReference>
<dbReference type="Proteomes" id="UP000289340">
    <property type="component" value="Chromosome 17"/>
</dbReference>
<proteinExistence type="predicted"/>
<gene>
    <name evidence="1" type="ORF">D0Y65_044609</name>
</gene>
<evidence type="ECO:0000313" key="1">
    <source>
        <dbReference type="EMBL" id="RZB54743.1"/>
    </source>
</evidence>
<organism evidence="1 2">
    <name type="scientific">Glycine soja</name>
    <name type="common">Wild soybean</name>
    <dbReference type="NCBI Taxonomy" id="3848"/>
    <lineage>
        <taxon>Eukaryota</taxon>
        <taxon>Viridiplantae</taxon>
        <taxon>Streptophyta</taxon>
        <taxon>Embryophyta</taxon>
        <taxon>Tracheophyta</taxon>
        <taxon>Spermatophyta</taxon>
        <taxon>Magnoliopsida</taxon>
        <taxon>eudicotyledons</taxon>
        <taxon>Gunneridae</taxon>
        <taxon>Pentapetalae</taxon>
        <taxon>rosids</taxon>
        <taxon>fabids</taxon>
        <taxon>Fabales</taxon>
        <taxon>Fabaceae</taxon>
        <taxon>Papilionoideae</taxon>
        <taxon>50 kb inversion clade</taxon>
        <taxon>NPAAA clade</taxon>
        <taxon>indigoferoid/millettioid clade</taxon>
        <taxon>Phaseoleae</taxon>
        <taxon>Glycine</taxon>
        <taxon>Glycine subgen. Soja</taxon>
    </lineage>
</organism>
<accession>A0A445G0H0</accession>